<gene>
    <name evidence="2" type="ORF">CLH62_20570</name>
</gene>
<evidence type="ECO:0000313" key="3">
    <source>
        <dbReference type="Proteomes" id="UP000229044"/>
    </source>
</evidence>
<feature type="transmembrane region" description="Helical" evidence="1">
    <location>
        <begin position="459"/>
        <end position="479"/>
    </location>
</feature>
<keyword evidence="1" id="KW-1133">Transmembrane helix</keyword>
<evidence type="ECO:0000256" key="1">
    <source>
        <dbReference type="SAM" id="Phobius"/>
    </source>
</evidence>
<dbReference type="EMBL" id="NTFI01000013">
    <property type="protein sequence ID" value="PHQ23673.1"/>
    <property type="molecule type" value="Genomic_DNA"/>
</dbReference>
<sequence>MESISGDRLQTLLQTILQCRTPDEASQFLKREAKDGAEICFDAVDWEQLRSDIGQRDLKFPFIGWGTRTLHFGKCDFGDGDVTFAGTFQGAVVFQDAHFGSGTLSFAGSSFDVFKFKGGSFSGQGKVLFNGARFYNNAEIQIQDLGEKRLSFAPSKKPGQADSCCVMQGPKFHFQIKASTGTSISFREAILNVGDLLLDFAGASNLSQVDFTKTEWRSGNVCVNGLRLGFPDHEGTKNYLRFTDANFEEVRRLRFDGLGMVSGHMIFAFTRFPERAITELNFSDLGPGEVVFKQAHFPGILEFSQKDGEVFTSELSFRGSTFKGPLFINGLKFGPVPNLVGTEFQKHLSLTDVEFGSQMTSKQKRQEPNRGAKLQRIKELAEANKDHGLALTCHAEEMRFNRFRRKGVGRFLADTLDLIYECTSNYGQSIALPMLWLIFTWAGFGLIYRYVFDSIESPLLFSFAWTFPFLPAAGVLRLIGFRNIFEDAEPALYALMAAQGLIAIALIFLIGLGFRNRFRI</sequence>
<feature type="transmembrane region" description="Helical" evidence="1">
    <location>
        <begin position="491"/>
        <end position="514"/>
    </location>
</feature>
<dbReference type="RefSeq" id="WP_099620040.1">
    <property type="nucleotide sequence ID" value="NZ_KZ319345.1"/>
</dbReference>
<accession>A0A2G1VA88</accession>
<keyword evidence="1" id="KW-0472">Membrane</keyword>
<dbReference type="AlphaFoldDB" id="A0A2G1VA88"/>
<proteinExistence type="predicted"/>
<dbReference type="OrthoDB" id="7366205at2"/>
<feature type="transmembrane region" description="Helical" evidence="1">
    <location>
        <begin position="430"/>
        <end position="452"/>
    </location>
</feature>
<reference evidence="2 3" key="1">
    <citation type="submission" date="2017-09" db="EMBL/GenBank/DDBJ databases">
        <title>The draft genome sequences of Marinobacter guineae M3B.</title>
        <authorList>
            <person name="Cao J."/>
        </authorList>
    </citation>
    <scope>NUCLEOTIDE SEQUENCE [LARGE SCALE GENOMIC DNA]</scope>
    <source>
        <strain evidence="2 3">M3B</strain>
    </source>
</reference>
<dbReference type="Proteomes" id="UP000229044">
    <property type="component" value="Unassembled WGS sequence"/>
</dbReference>
<evidence type="ECO:0000313" key="2">
    <source>
        <dbReference type="EMBL" id="PHQ23673.1"/>
    </source>
</evidence>
<keyword evidence="3" id="KW-1185">Reference proteome</keyword>
<name>A0A2G1VA88_9GAMM</name>
<comment type="caution">
    <text evidence="2">The sequence shown here is derived from an EMBL/GenBank/DDBJ whole genome shotgun (WGS) entry which is preliminary data.</text>
</comment>
<keyword evidence="1" id="KW-0812">Transmembrane</keyword>
<protein>
    <submittedName>
        <fullName evidence="2">Uncharacterized protein</fullName>
    </submittedName>
</protein>
<organism evidence="2 3">
    <name type="scientific">Marinobacter guineae</name>
    <dbReference type="NCBI Taxonomy" id="432303"/>
    <lineage>
        <taxon>Bacteria</taxon>
        <taxon>Pseudomonadati</taxon>
        <taxon>Pseudomonadota</taxon>
        <taxon>Gammaproteobacteria</taxon>
        <taxon>Pseudomonadales</taxon>
        <taxon>Marinobacteraceae</taxon>
        <taxon>Marinobacter</taxon>
    </lineage>
</organism>